<dbReference type="Pfam" id="PF03732">
    <property type="entry name" value="Retrotrans_gag"/>
    <property type="match status" value="1"/>
</dbReference>
<proteinExistence type="predicted"/>
<dbReference type="Gene3D" id="3.10.10.10">
    <property type="entry name" value="HIV Type 1 Reverse Transcriptase, subunit A, domain 1"/>
    <property type="match status" value="1"/>
</dbReference>
<dbReference type="PANTHER" id="PTHR33067:SF32">
    <property type="entry name" value="ASPARTIC PEPTIDASE DDI1-TYPE DOMAIN-CONTAINING PROTEIN"/>
    <property type="match status" value="1"/>
</dbReference>
<dbReference type="InterPro" id="IPR005162">
    <property type="entry name" value="Retrotrans_gag_dom"/>
</dbReference>
<evidence type="ECO:0000259" key="1">
    <source>
        <dbReference type="Pfam" id="PF03732"/>
    </source>
</evidence>
<name>A0A2N9I0M4_FAGSY</name>
<evidence type="ECO:0000313" key="2">
    <source>
        <dbReference type="EMBL" id="SPD17573.1"/>
    </source>
</evidence>
<dbReference type="InterPro" id="IPR021109">
    <property type="entry name" value="Peptidase_aspartic_dom_sf"/>
</dbReference>
<sequence>MVEERGAQPEAPRMTMYQLLHPTQSSIPSCIMFPPNAPYMEIKQGLMAILPDFRGLENENPYVHVRAFEEVIDSFYAQNVIETAKLRFFPFSLKDKAKGWLYIVKPRSIGSWGEMTQEFYKKFFLPHKVQQVKRKISSFVQGHMMRLYSWHEKDSRKHTTSAQHMNMTPGGCDNVLNPPPPKNNFVPSLSSSSRPPLEDVLATFMQKQSEQNQRFETMFTRMDEESVKIVSKDNHEECKAVTILRSGKEAEQYPIPTPFPQALRLPKNLDVTAEILENLYQVKVNLPLLHIIKQMSAYAKLADLSVRTPKGMVKDVLIKIENFYYPVDFIILDTEPTLHPDNGIPIILGRPFLATANALINCRNGRMKITFGSMTAELNIFNVMRQQLEDDECHYVNLIDTVVQEEFNRNCFSDPLETLLTNSVNSYDIEHDAKLTEICSLLDSSQVLEEEQVMAVNEPWRPRFEELPETEKKPMPSSEEIPQLELKPLPNGFKYAYLGPGETFPVVISATLNEEQEGKLLCVLRDHKLALGWTIADIKGISPLICTHKIYLEDNCKTSREPQRRLNPIMKDVVKNDVIKLLDAGIIYLTSDSK</sequence>
<dbReference type="Gene3D" id="2.40.70.10">
    <property type="entry name" value="Acid Proteases"/>
    <property type="match status" value="1"/>
</dbReference>
<dbReference type="CDD" id="cd00303">
    <property type="entry name" value="retropepsin_like"/>
    <property type="match status" value="1"/>
</dbReference>
<feature type="domain" description="Retrotransposon gag" evidence="1">
    <location>
        <begin position="87"/>
        <end position="144"/>
    </location>
</feature>
<protein>
    <recommendedName>
        <fullName evidence="1">Retrotransposon gag domain-containing protein</fullName>
    </recommendedName>
</protein>
<reference evidence="2" key="1">
    <citation type="submission" date="2018-02" db="EMBL/GenBank/DDBJ databases">
        <authorList>
            <person name="Cohen D.B."/>
            <person name="Kent A.D."/>
        </authorList>
    </citation>
    <scope>NUCLEOTIDE SEQUENCE</scope>
</reference>
<organism evidence="2">
    <name type="scientific">Fagus sylvatica</name>
    <name type="common">Beechnut</name>
    <dbReference type="NCBI Taxonomy" id="28930"/>
    <lineage>
        <taxon>Eukaryota</taxon>
        <taxon>Viridiplantae</taxon>
        <taxon>Streptophyta</taxon>
        <taxon>Embryophyta</taxon>
        <taxon>Tracheophyta</taxon>
        <taxon>Spermatophyta</taxon>
        <taxon>Magnoliopsida</taxon>
        <taxon>eudicotyledons</taxon>
        <taxon>Gunneridae</taxon>
        <taxon>Pentapetalae</taxon>
        <taxon>rosids</taxon>
        <taxon>fabids</taxon>
        <taxon>Fagales</taxon>
        <taxon>Fagaceae</taxon>
        <taxon>Fagus</taxon>
    </lineage>
</organism>
<dbReference type="AlphaFoldDB" id="A0A2N9I0M4"/>
<dbReference type="EMBL" id="OIVN01004458">
    <property type="protein sequence ID" value="SPD17573.1"/>
    <property type="molecule type" value="Genomic_DNA"/>
</dbReference>
<gene>
    <name evidence="2" type="ORF">FSB_LOCUS45455</name>
</gene>
<accession>A0A2N9I0M4</accession>
<dbReference type="PANTHER" id="PTHR33067">
    <property type="entry name" value="RNA-DIRECTED DNA POLYMERASE-RELATED"/>
    <property type="match status" value="1"/>
</dbReference>